<dbReference type="GO" id="GO:0005662">
    <property type="term" value="C:DNA replication factor A complex"/>
    <property type="evidence" value="ECO:0007669"/>
    <property type="project" value="TreeGrafter"/>
</dbReference>
<keyword evidence="5" id="KW-1185">Reference proteome</keyword>
<dbReference type="EMBL" id="KZ308127">
    <property type="protein sequence ID" value="KAG8222239.1"/>
    <property type="molecule type" value="Genomic_DNA"/>
</dbReference>
<comment type="caution">
    <text evidence="4">The sequence shown here is derived from an EMBL/GenBank/DDBJ whole genome shotgun (WGS) entry which is preliminary data.</text>
</comment>
<dbReference type="GO" id="GO:0000724">
    <property type="term" value="P:double-strand break repair via homologous recombination"/>
    <property type="evidence" value="ECO:0007669"/>
    <property type="project" value="TreeGrafter"/>
</dbReference>
<reference evidence="4" key="2">
    <citation type="submission" date="2017-10" db="EMBL/GenBank/DDBJ databases">
        <title>Ladona fulva Genome sequencing and assembly.</title>
        <authorList>
            <person name="Murali S."/>
            <person name="Richards S."/>
            <person name="Bandaranaike D."/>
            <person name="Bellair M."/>
            <person name="Blankenburg K."/>
            <person name="Chao H."/>
            <person name="Dinh H."/>
            <person name="Doddapaneni H."/>
            <person name="Dugan-Rocha S."/>
            <person name="Elkadiri S."/>
            <person name="Gnanaolivu R."/>
            <person name="Hernandez B."/>
            <person name="Skinner E."/>
            <person name="Javaid M."/>
            <person name="Lee S."/>
            <person name="Li M."/>
            <person name="Ming W."/>
            <person name="Munidasa M."/>
            <person name="Muniz J."/>
            <person name="Nguyen L."/>
            <person name="Hughes D."/>
            <person name="Osuji N."/>
            <person name="Pu L.-L."/>
            <person name="Puazo M."/>
            <person name="Qu C."/>
            <person name="Quiroz J."/>
            <person name="Raj R."/>
            <person name="Weissenberger G."/>
            <person name="Xin Y."/>
            <person name="Zou X."/>
            <person name="Han Y."/>
            <person name="Worley K."/>
            <person name="Muzny D."/>
            <person name="Gibbs R."/>
        </authorList>
    </citation>
    <scope>NUCLEOTIDE SEQUENCE</scope>
    <source>
        <strain evidence="4">Sampled in the wild</strain>
    </source>
</reference>
<dbReference type="SUPFAM" id="SSF50249">
    <property type="entry name" value="Nucleic acid-binding proteins"/>
    <property type="match status" value="1"/>
</dbReference>
<dbReference type="Proteomes" id="UP000792457">
    <property type="component" value="Unassembled WGS sequence"/>
</dbReference>
<reference evidence="4" key="1">
    <citation type="submission" date="2013-04" db="EMBL/GenBank/DDBJ databases">
        <authorList>
            <person name="Qu J."/>
            <person name="Murali S.C."/>
            <person name="Bandaranaike D."/>
            <person name="Bellair M."/>
            <person name="Blankenburg K."/>
            <person name="Chao H."/>
            <person name="Dinh H."/>
            <person name="Doddapaneni H."/>
            <person name="Downs B."/>
            <person name="Dugan-Rocha S."/>
            <person name="Elkadiri S."/>
            <person name="Gnanaolivu R.D."/>
            <person name="Hernandez B."/>
            <person name="Javaid M."/>
            <person name="Jayaseelan J.C."/>
            <person name="Lee S."/>
            <person name="Li M."/>
            <person name="Ming W."/>
            <person name="Munidasa M."/>
            <person name="Muniz J."/>
            <person name="Nguyen L."/>
            <person name="Ongeri F."/>
            <person name="Osuji N."/>
            <person name="Pu L.-L."/>
            <person name="Puazo M."/>
            <person name="Qu C."/>
            <person name="Quiroz J."/>
            <person name="Raj R."/>
            <person name="Weissenberger G."/>
            <person name="Xin Y."/>
            <person name="Zou X."/>
            <person name="Han Y."/>
            <person name="Richards S."/>
            <person name="Worley K."/>
            <person name="Muzny D."/>
            <person name="Gibbs R."/>
        </authorList>
    </citation>
    <scope>NUCLEOTIDE SEQUENCE</scope>
    <source>
        <strain evidence="4">Sampled in the wild</strain>
    </source>
</reference>
<name>A0A8K0JU23_LADFU</name>
<dbReference type="Gene3D" id="2.40.50.140">
    <property type="entry name" value="Nucleic acid-binding proteins"/>
    <property type="match status" value="1"/>
</dbReference>
<evidence type="ECO:0000256" key="1">
    <source>
        <dbReference type="ARBA" id="ARBA00004123"/>
    </source>
</evidence>
<dbReference type="PANTHER" id="PTHR15114">
    <property type="entry name" value="REPLICATION PROTEIN A3"/>
    <property type="match status" value="1"/>
</dbReference>
<proteinExistence type="inferred from homology"/>
<keyword evidence="3" id="KW-0539">Nucleus</keyword>
<evidence type="ECO:0000313" key="5">
    <source>
        <dbReference type="Proteomes" id="UP000792457"/>
    </source>
</evidence>
<dbReference type="Pfam" id="PF08661">
    <property type="entry name" value="Rep_fac-A_3"/>
    <property type="match status" value="1"/>
</dbReference>
<dbReference type="GO" id="GO:0006260">
    <property type="term" value="P:DNA replication"/>
    <property type="evidence" value="ECO:0007669"/>
    <property type="project" value="InterPro"/>
</dbReference>
<protein>
    <recommendedName>
        <fullName evidence="6">Replication protein A 14 kDa subunit</fullName>
    </recommendedName>
</protein>
<dbReference type="OrthoDB" id="188186at2759"/>
<evidence type="ECO:0008006" key="6">
    <source>
        <dbReference type="Google" id="ProtNLM"/>
    </source>
</evidence>
<gene>
    <name evidence="4" type="ORF">J437_LFUL001437</name>
</gene>
<dbReference type="InterPro" id="IPR013970">
    <property type="entry name" value="Rfa2"/>
</dbReference>
<dbReference type="GO" id="GO:0035861">
    <property type="term" value="C:site of double-strand break"/>
    <property type="evidence" value="ECO:0007669"/>
    <property type="project" value="TreeGrafter"/>
</dbReference>
<accession>A0A8K0JU23</accession>
<sequence length="112" mass="12506">MEPSFRINGSLLPRYGGQRVIVLGKVSNRDPNGMGFEMISSDNTSVSVKLGEPLQEILDGIVEVHGVGMGRNVMKCDNFLAFPPEFTHNFDMAAYNEAVILINTEKTYWRPE</sequence>
<evidence type="ECO:0000313" key="4">
    <source>
        <dbReference type="EMBL" id="KAG8222239.1"/>
    </source>
</evidence>
<dbReference type="CDD" id="cd04479">
    <property type="entry name" value="RPA3"/>
    <property type="match status" value="1"/>
</dbReference>
<organism evidence="4 5">
    <name type="scientific">Ladona fulva</name>
    <name type="common">Scarce chaser dragonfly</name>
    <name type="synonym">Libellula fulva</name>
    <dbReference type="NCBI Taxonomy" id="123851"/>
    <lineage>
        <taxon>Eukaryota</taxon>
        <taxon>Metazoa</taxon>
        <taxon>Ecdysozoa</taxon>
        <taxon>Arthropoda</taxon>
        <taxon>Hexapoda</taxon>
        <taxon>Insecta</taxon>
        <taxon>Pterygota</taxon>
        <taxon>Palaeoptera</taxon>
        <taxon>Odonata</taxon>
        <taxon>Epiprocta</taxon>
        <taxon>Anisoptera</taxon>
        <taxon>Libelluloidea</taxon>
        <taxon>Libellulidae</taxon>
        <taxon>Ladona</taxon>
    </lineage>
</organism>
<dbReference type="InterPro" id="IPR012340">
    <property type="entry name" value="NA-bd_OB-fold"/>
</dbReference>
<dbReference type="GO" id="GO:0003697">
    <property type="term" value="F:single-stranded DNA binding"/>
    <property type="evidence" value="ECO:0007669"/>
    <property type="project" value="TreeGrafter"/>
</dbReference>
<evidence type="ECO:0000256" key="3">
    <source>
        <dbReference type="ARBA" id="ARBA00023242"/>
    </source>
</evidence>
<comment type="subcellular location">
    <subcellularLocation>
        <location evidence="1">Nucleus</location>
    </subcellularLocation>
</comment>
<dbReference type="GO" id="GO:0006298">
    <property type="term" value="P:mismatch repair"/>
    <property type="evidence" value="ECO:0007669"/>
    <property type="project" value="TreeGrafter"/>
</dbReference>
<dbReference type="AlphaFoldDB" id="A0A8K0JU23"/>
<dbReference type="PANTHER" id="PTHR15114:SF1">
    <property type="entry name" value="REPLICATION PROTEIN A 14 KDA SUBUNIT"/>
    <property type="match status" value="1"/>
</dbReference>
<dbReference type="GO" id="GO:0003684">
    <property type="term" value="F:damaged DNA binding"/>
    <property type="evidence" value="ECO:0007669"/>
    <property type="project" value="TreeGrafter"/>
</dbReference>
<dbReference type="GO" id="GO:0006289">
    <property type="term" value="P:nucleotide-excision repair"/>
    <property type="evidence" value="ECO:0007669"/>
    <property type="project" value="TreeGrafter"/>
</dbReference>
<evidence type="ECO:0000256" key="2">
    <source>
        <dbReference type="ARBA" id="ARBA00009761"/>
    </source>
</evidence>
<comment type="similarity">
    <text evidence="2">Belongs to the replication factor A protein 3 family.</text>
</comment>
<dbReference type="GO" id="GO:0006284">
    <property type="term" value="P:base-excision repair"/>
    <property type="evidence" value="ECO:0007669"/>
    <property type="project" value="TreeGrafter"/>
</dbReference>